<evidence type="ECO:0000256" key="1">
    <source>
        <dbReference type="SAM" id="Coils"/>
    </source>
</evidence>
<protein>
    <submittedName>
        <fullName evidence="2">Uncharacterized protein</fullName>
    </submittedName>
</protein>
<comment type="caution">
    <text evidence="2">The sequence shown here is derived from an EMBL/GenBank/DDBJ whole genome shotgun (WGS) entry which is preliminary data.</text>
</comment>
<dbReference type="Proteomes" id="UP001428341">
    <property type="component" value="Unassembled WGS sequence"/>
</dbReference>
<evidence type="ECO:0000313" key="3">
    <source>
        <dbReference type="Proteomes" id="UP001428341"/>
    </source>
</evidence>
<keyword evidence="3" id="KW-1185">Reference proteome</keyword>
<reference evidence="2 3" key="1">
    <citation type="submission" date="2024-05" db="EMBL/GenBank/DDBJ databases">
        <title>Haplotype-resolved chromosome-level genome assembly of Huyou (Citrus changshanensis).</title>
        <authorList>
            <person name="Miao C."/>
            <person name="Chen W."/>
            <person name="Wu Y."/>
            <person name="Wang L."/>
            <person name="Zhao S."/>
            <person name="Grierson D."/>
            <person name="Xu C."/>
            <person name="Chen K."/>
        </authorList>
    </citation>
    <scope>NUCLEOTIDE SEQUENCE [LARGE SCALE GENOMIC DNA]</scope>
    <source>
        <strain evidence="2">01-14</strain>
        <tissue evidence="2">Leaf</tissue>
    </source>
</reference>
<name>A0AAP0QHH7_9ROSI</name>
<feature type="coiled-coil region" evidence="1">
    <location>
        <begin position="356"/>
        <end position="432"/>
    </location>
</feature>
<organism evidence="2 3">
    <name type="scientific">Citrus x changshan-huyou</name>
    <dbReference type="NCBI Taxonomy" id="2935761"/>
    <lineage>
        <taxon>Eukaryota</taxon>
        <taxon>Viridiplantae</taxon>
        <taxon>Streptophyta</taxon>
        <taxon>Embryophyta</taxon>
        <taxon>Tracheophyta</taxon>
        <taxon>Spermatophyta</taxon>
        <taxon>Magnoliopsida</taxon>
        <taxon>eudicotyledons</taxon>
        <taxon>Gunneridae</taxon>
        <taxon>Pentapetalae</taxon>
        <taxon>rosids</taxon>
        <taxon>malvids</taxon>
        <taxon>Sapindales</taxon>
        <taxon>Rutaceae</taxon>
        <taxon>Aurantioideae</taxon>
        <taxon>Citrus</taxon>
    </lineage>
</organism>
<sequence>MVFIVVGNEFSAAFYRLSGDFPTTFCSCELKDEIDEDSSGYVNEIIKRKKVINLENSEDEDEPVVEDTYPWQMKTIKCGLGEMSLEILMIRYSIPRSITLHRASLKRSITNPPKGFVGITRFMLNSVVRLSFHPYVRRILHALGLAPAQLSPKAWCCIVGIDVPRLKDFGVYLPILIQTRFFFMVNLVAKIRLENLTIFLLETIESSGQKLIFFLGFANEWICPDLSADEERNIAKALSLSLGKHNISTACSEKTLVELGIIPSISFSEKEASVMASNNSPNATFKAQQMTSFIPPLPPSLLSEKGVCIPVPQNPSVHQSSLSLHPSTLTKDIESLDLVESLKLASSLLSKNLVSLSTSEDRAKTAERKVQELSLQLSKTIEYNSEMQRSLDDAKAKERAALDKANTEMEKTKRLEKEFSTAKEQIEGILDQDYEEYLKGLKDCRMFFACYNDDTDIEVVDQHLKELGVKFDDNKPNEDNDSKTCIDGESTDGTRDTHLIEVISTVIPEGFEDFFGRHLEQRNDDFQHTRIF</sequence>
<evidence type="ECO:0000313" key="2">
    <source>
        <dbReference type="EMBL" id="KAK9192658.1"/>
    </source>
</evidence>
<gene>
    <name evidence="2" type="ORF">WN944_003351</name>
</gene>
<dbReference type="AlphaFoldDB" id="A0AAP0QHH7"/>
<dbReference type="EMBL" id="JBCGBO010000006">
    <property type="protein sequence ID" value="KAK9192658.1"/>
    <property type="molecule type" value="Genomic_DNA"/>
</dbReference>
<accession>A0AAP0QHH7</accession>
<keyword evidence="1" id="KW-0175">Coiled coil</keyword>
<proteinExistence type="predicted"/>